<comment type="similarity">
    <text evidence="1">Belongs to the peptidase C56 family.</text>
</comment>
<dbReference type="OrthoDB" id="9800516at2"/>
<dbReference type="Pfam" id="PF01965">
    <property type="entry name" value="DJ-1_PfpI"/>
    <property type="match status" value="1"/>
</dbReference>
<evidence type="ECO:0000259" key="2">
    <source>
        <dbReference type="Pfam" id="PF01965"/>
    </source>
</evidence>
<keyword evidence="4" id="KW-1185">Reference proteome</keyword>
<protein>
    <submittedName>
        <fullName evidence="3">Peptidase C56</fullName>
    </submittedName>
</protein>
<name>A0A0F7JQX5_9DEIO</name>
<feature type="domain" description="DJ-1/PfpI" evidence="2">
    <location>
        <begin position="9"/>
        <end position="178"/>
    </location>
</feature>
<dbReference type="PANTHER" id="PTHR42733:SF12">
    <property type="entry name" value="PROTEINASE"/>
    <property type="match status" value="1"/>
</dbReference>
<dbReference type="KEGG" id="dch:SY84_12795"/>
<dbReference type="SUPFAM" id="SSF52317">
    <property type="entry name" value="Class I glutamine amidotransferase-like"/>
    <property type="match status" value="1"/>
</dbReference>
<gene>
    <name evidence="3" type="ORF">SY84_12795</name>
</gene>
<evidence type="ECO:0000256" key="1">
    <source>
        <dbReference type="ARBA" id="ARBA00008542"/>
    </source>
</evidence>
<dbReference type="RefSeq" id="WP_046844326.1">
    <property type="nucleotide sequence ID" value="NZ_BMHJ01000012.1"/>
</dbReference>
<evidence type="ECO:0000313" key="4">
    <source>
        <dbReference type="Proteomes" id="UP000034024"/>
    </source>
</evidence>
<dbReference type="Proteomes" id="UP000034024">
    <property type="component" value="Chromosome"/>
</dbReference>
<dbReference type="Gene3D" id="3.40.50.880">
    <property type="match status" value="1"/>
</dbReference>
<reference evidence="3 4" key="1">
    <citation type="submission" date="2015-01" db="EMBL/GenBank/DDBJ databases">
        <title>Deinococcus soli/N5/whole genome sequencing.</title>
        <authorList>
            <person name="Kim M.K."/>
            <person name="Srinivasan S."/>
            <person name="Lee J.-J."/>
        </authorList>
    </citation>
    <scope>NUCLEOTIDE SEQUENCE [LARGE SCALE GENOMIC DNA]</scope>
    <source>
        <strain evidence="3 4">N5</strain>
    </source>
</reference>
<dbReference type="PANTHER" id="PTHR42733">
    <property type="entry name" value="DJ-1 PROTEIN"/>
    <property type="match status" value="1"/>
</dbReference>
<dbReference type="NCBIfam" id="TIGR01382">
    <property type="entry name" value="PfpI"/>
    <property type="match status" value="1"/>
</dbReference>
<organism evidence="3 4">
    <name type="scientific">Deinococcus soli</name>
    <name type="common">ex Cha et al. 2016</name>
    <dbReference type="NCBI Taxonomy" id="1309411"/>
    <lineage>
        <taxon>Bacteria</taxon>
        <taxon>Thermotogati</taxon>
        <taxon>Deinococcota</taxon>
        <taxon>Deinococci</taxon>
        <taxon>Deinococcales</taxon>
        <taxon>Deinococcaceae</taxon>
        <taxon>Deinococcus</taxon>
    </lineage>
</organism>
<dbReference type="InterPro" id="IPR002818">
    <property type="entry name" value="DJ-1/PfpI"/>
</dbReference>
<dbReference type="EMBL" id="CP011389">
    <property type="protein sequence ID" value="AKH17759.1"/>
    <property type="molecule type" value="Genomic_DNA"/>
</dbReference>
<dbReference type="AlphaFoldDB" id="A0A0F7JQX5"/>
<sequence>MTDQPLKGKTIAILAADGVEQVELVKPREALEAAGATTHLISLKAGQIQSMKGDMEPQDKYDVDHTVTQANPSDYDGLLLPGGTVNPDKLRLDAYAMKFVRAFYDHGAPIAAICHGPWSLSETGISKGLKMTSWPSLKHELTLGGAEWIDQQVVVDKGIVTSRNPDDIPAFNAKMIEEFQEGDHSSKR</sequence>
<dbReference type="PATRIC" id="fig|1309411.5.peg.2596"/>
<dbReference type="InterPro" id="IPR029062">
    <property type="entry name" value="Class_I_gatase-like"/>
</dbReference>
<dbReference type="CDD" id="cd03134">
    <property type="entry name" value="GATase1_PfpI_like"/>
    <property type="match status" value="1"/>
</dbReference>
<dbReference type="InterPro" id="IPR006286">
    <property type="entry name" value="C56_PfpI-like"/>
</dbReference>
<accession>A0A0F7JQX5</accession>
<proteinExistence type="inferred from homology"/>
<dbReference type="PROSITE" id="PS51276">
    <property type="entry name" value="PEPTIDASE_C56_PFPI"/>
    <property type="match status" value="1"/>
</dbReference>
<evidence type="ECO:0000313" key="3">
    <source>
        <dbReference type="EMBL" id="AKH17759.1"/>
    </source>
</evidence>